<evidence type="ECO:0000256" key="7">
    <source>
        <dbReference type="ARBA" id="ARBA00023157"/>
    </source>
</evidence>
<evidence type="ECO:0000313" key="10">
    <source>
        <dbReference type="EMBL" id="EEN58239.1"/>
    </source>
</evidence>
<evidence type="ECO:0000256" key="5">
    <source>
        <dbReference type="ARBA" id="ARBA00022734"/>
    </source>
</evidence>
<dbReference type="GO" id="GO:0042806">
    <property type="term" value="F:fucose binding"/>
    <property type="evidence" value="ECO:0007669"/>
    <property type="project" value="UniProtKB-ARBA"/>
</dbReference>
<evidence type="ECO:0000256" key="8">
    <source>
        <dbReference type="SAM" id="MobiDB-lite"/>
    </source>
</evidence>
<dbReference type="eggNOG" id="ENOG502SD8N">
    <property type="taxonomic scope" value="Eukaryota"/>
</dbReference>
<dbReference type="Gene3D" id="2.60.120.260">
    <property type="entry name" value="Galactose-binding domain-like"/>
    <property type="match status" value="1"/>
</dbReference>
<dbReference type="InterPro" id="IPR006585">
    <property type="entry name" value="FTP1"/>
</dbReference>
<feature type="region of interest" description="Disordered" evidence="8">
    <location>
        <begin position="1"/>
        <end position="142"/>
    </location>
</feature>
<proteinExistence type="inferred from homology"/>
<evidence type="ECO:0000259" key="9">
    <source>
        <dbReference type="SMART" id="SM00607"/>
    </source>
</evidence>
<dbReference type="PANTHER" id="PTHR45713">
    <property type="entry name" value="FTP DOMAIN-CONTAINING PROTEIN"/>
    <property type="match status" value="1"/>
</dbReference>
<keyword evidence="6" id="KW-0106">Calcium</keyword>
<organism>
    <name type="scientific">Branchiostoma floridae</name>
    <name type="common">Florida lancelet</name>
    <name type="synonym">Amphioxus</name>
    <dbReference type="NCBI Taxonomy" id="7739"/>
    <lineage>
        <taxon>Eukaryota</taxon>
        <taxon>Metazoa</taxon>
        <taxon>Chordata</taxon>
        <taxon>Cephalochordata</taxon>
        <taxon>Leptocardii</taxon>
        <taxon>Amphioxiformes</taxon>
        <taxon>Branchiostomatidae</taxon>
        <taxon>Branchiostoma</taxon>
    </lineage>
</organism>
<dbReference type="EMBL" id="GG666533">
    <property type="protein sequence ID" value="EEN58239.1"/>
    <property type="molecule type" value="Genomic_DNA"/>
</dbReference>
<dbReference type="GO" id="GO:0010185">
    <property type="term" value="P:regulation of cellular defense response"/>
    <property type="evidence" value="ECO:0007669"/>
    <property type="project" value="UniProtKB-ARBA"/>
</dbReference>
<dbReference type="GO" id="GO:0046872">
    <property type="term" value="F:metal ion binding"/>
    <property type="evidence" value="ECO:0007669"/>
    <property type="project" value="UniProtKB-KW"/>
</dbReference>
<dbReference type="InParanoid" id="C3YND3"/>
<feature type="compositionally biased region" description="Low complexity" evidence="8">
    <location>
        <begin position="80"/>
        <end position="92"/>
    </location>
</feature>
<comment type="similarity">
    <text evidence="2">Belongs to the fucolectin family.</text>
</comment>
<evidence type="ECO:0000256" key="2">
    <source>
        <dbReference type="ARBA" id="ARBA00010147"/>
    </source>
</evidence>
<dbReference type="AlphaFoldDB" id="C3YND3"/>
<dbReference type="FunFam" id="2.60.120.260:FF:000105">
    <property type="entry name" value="Sushi, von Willebrand factor type A, EGF and pentraxin domain-containing protein 1"/>
    <property type="match status" value="1"/>
</dbReference>
<keyword evidence="4" id="KW-0479">Metal-binding</keyword>
<dbReference type="SMART" id="SM00607">
    <property type="entry name" value="FTP"/>
    <property type="match status" value="1"/>
</dbReference>
<dbReference type="GO" id="GO:0001868">
    <property type="term" value="P:regulation of complement activation, lectin pathway"/>
    <property type="evidence" value="ECO:0007669"/>
    <property type="project" value="UniProtKB-ARBA"/>
</dbReference>
<dbReference type="SUPFAM" id="SSF49785">
    <property type="entry name" value="Galactose-binding domain-like"/>
    <property type="match status" value="1"/>
</dbReference>
<accession>C3YND3</accession>
<evidence type="ECO:0000256" key="6">
    <source>
        <dbReference type="ARBA" id="ARBA00022837"/>
    </source>
</evidence>
<gene>
    <name evidence="10" type="ORF">BRAFLDRAFT_76915</name>
</gene>
<comment type="function">
    <text evidence="1">Acts as a defensive agent. Recognizes blood group fucosylated oligosaccharides including A, B, H and Lewis B-type antigens. Does not recognize Lewis A antigen and has low affinity for monovalent haptens.</text>
</comment>
<keyword evidence="7" id="KW-1015">Disulfide bond</keyword>
<dbReference type="InterPro" id="IPR051941">
    <property type="entry name" value="BG_Antigen-Binding_Lectin"/>
</dbReference>
<protein>
    <recommendedName>
        <fullName evidence="9">Fucolectin tachylectin-4 pentraxin-1 domain-containing protein</fullName>
    </recommendedName>
</protein>
<feature type="compositionally biased region" description="Low complexity" evidence="8">
    <location>
        <begin position="10"/>
        <end position="24"/>
    </location>
</feature>
<dbReference type="InterPro" id="IPR008979">
    <property type="entry name" value="Galactose-bd-like_sf"/>
</dbReference>
<feature type="domain" description="Fucolectin tachylectin-4 pentraxin-1" evidence="9">
    <location>
        <begin position="144"/>
        <end position="290"/>
    </location>
</feature>
<evidence type="ECO:0000256" key="3">
    <source>
        <dbReference type="ARBA" id="ARBA00011233"/>
    </source>
</evidence>
<sequence length="300" mass="31376">MYEQAEPVRTPSSGPGSSQTSEPPSQSPPVHQSGSCGRVRLGKGADKGQGDQETSTDTYEEAEAVKRSATYTSAGTPGEKGAMGPAGPVGKAGPPGPVRLRDVKGPVGSPGPVGPRGLMEPVGPPGPTGMSKSPASAGPAEHAGANVALGKPAFQTSIYESGTASRAVDGNTSTDWYAGSCTHTRGYPGEDYPTWWVDVGQSYVVDRVVIFNRQDCCSERLNPFNIHIGDSVQVSTNPKCGGYHQIDVNQPSISVSCPGLQGRFLAVRLPGFLRMLTLCEVQVFAGRPVLHSVYMIMAYV</sequence>
<dbReference type="Pfam" id="PF22633">
    <property type="entry name" value="F5_F8_type_C_2"/>
    <property type="match status" value="1"/>
</dbReference>
<evidence type="ECO:0000256" key="4">
    <source>
        <dbReference type="ARBA" id="ARBA00022723"/>
    </source>
</evidence>
<keyword evidence="5" id="KW-0430">Lectin</keyword>
<name>C3YND3_BRAFL</name>
<reference evidence="10" key="1">
    <citation type="journal article" date="2008" name="Nature">
        <title>The amphioxus genome and the evolution of the chordate karyotype.</title>
        <authorList>
            <consortium name="US DOE Joint Genome Institute (JGI-PGF)"/>
            <person name="Putnam N.H."/>
            <person name="Butts T."/>
            <person name="Ferrier D.E.K."/>
            <person name="Furlong R.F."/>
            <person name="Hellsten U."/>
            <person name="Kawashima T."/>
            <person name="Robinson-Rechavi M."/>
            <person name="Shoguchi E."/>
            <person name="Terry A."/>
            <person name="Yu J.-K."/>
            <person name="Benito-Gutierrez E.L."/>
            <person name="Dubchak I."/>
            <person name="Garcia-Fernandez J."/>
            <person name="Gibson-Brown J.J."/>
            <person name="Grigoriev I.V."/>
            <person name="Horton A.C."/>
            <person name="de Jong P.J."/>
            <person name="Jurka J."/>
            <person name="Kapitonov V.V."/>
            <person name="Kohara Y."/>
            <person name="Kuroki Y."/>
            <person name="Lindquist E."/>
            <person name="Lucas S."/>
            <person name="Osoegawa K."/>
            <person name="Pennacchio L.A."/>
            <person name="Salamov A.A."/>
            <person name="Satou Y."/>
            <person name="Sauka-Spengler T."/>
            <person name="Schmutz J."/>
            <person name="Shin-I T."/>
            <person name="Toyoda A."/>
            <person name="Bronner-Fraser M."/>
            <person name="Fujiyama A."/>
            <person name="Holland L.Z."/>
            <person name="Holland P.W.H."/>
            <person name="Satoh N."/>
            <person name="Rokhsar D.S."/>
        </authorList>
    </citation>
    <scope>NUCLEOTIDE SEQUENCE [LARGE SCALE GENOMIC DNA]</scope>
    <source>
        <strain evidence="10">S238N-H82</strain>
        <tissue evidence="10">Testes</tissue>
    </source>
</reference>
<evidence type="ECO:0000256" key="1">
    <source>
        <dbReference type="ARBA" id="ARBA00002219"/>
    </source>
</evidence>
<comment type="subunit">
    <text evidence="3">Homotrimer.</text>
</comment>
<dbReference type="PANTHER" id="PTHR45713:SF6">
    <property type="entry name" value="F5_8 TYPE C DOMAIN-CONTAINING PROTEIN"/>
    <property type="match status" value="1"/>
</dbReference>